<dbReference type="RefSeq" id="WP_143382248.1">
    <property type="nucleotide sequence ID" value="NZ_CP041637.1"/>
</dbReference>
<dbReference type="Proteomes" id="UP000319209">
    <property type="component" value="Chromosome"/>
</dbReference>
<dbReference type="OrthoDB" id="1412480at2"/>
<organism evidence="1 2">
    <name type="scientific">Formosa sediminum</name>
    <dbReference type="NCBI Taxonomy" id="2594004"/>
    <lineage>
        <taxon>Bacteria</taxon>
        <taxon>Pseudomonadati</taxon>
        <taxon>Bacteroidota</taxon>
        <taxon>Flavobacteriia</taxon>
        <taxon>Flavobacteriales</taxon>
        <taxon>Flavobacteriaceae</taxon>
        <taxon>Formosa</taxon>
    </lineage>
</organism>
<protein>
    <recommendedName>
        <fullName evidence="3">DUF748 domain-containing protein</fullName>
    </recommendedName>
</protein>
<evidence type="ECO:0000313" key="2">
    <source>
        <dbReference type="Proteomes" id="UP000319209"/>
    </source>
</evidence>
<proteinExistence type="predicted"/>
<keyword evidence="2" id="KW-1185">Reference proteome</keyword>
<evidence type="ECO:0008006" key="3">
    <source>
        <dbReference type="Google" id="ProtNLM"/>
    </source>
</evidence>
<dbReference type="EMBL" id="CP041637">
    <property type="protein sequence ID" value="QDO95341.1"/>
    <property type="molecule type" value="Genomic_DNA"/>
</dbReference>
<sequence>MSRLIKRSVTVLLLIVCVLGLVVVFFANPFVEGKLKSALTNLPEHVKLNYTALHVNVFQGLLFVENPELIFSKQNKTGKNLNVKLDNFKLENVSYWQFIFNKTIHLDQIELENADISYKKNSFKSDTQHSKVTSEDSQNKPLQAFNKQIKIDNLHLSHAKLTIYQATSDSIFLKSENVNMSFNAIVLDDASAQKNIPFTYSDYSIQTDSLTFNVGIYETLSLQNLEFTNKNWVIRDLKLKTKYSKQELTKIIKKERDHFNVEIDSLWLKQPDFGFNNNRFYFKSDSIIIEKPDAKIYRNKLVADDYTIKPLYSKMLRDLSFDLTLPVVLLKHGNIVYEEKVKANVQAGSVAFNDFNATIKNVSNTYEAPTKTELDIQTIFFGKAPLHANWVFDVNNKQDDFMFKAQIGVLPAARLNRFTEHNLNIKLEGQFDKIYARIDGNVNRSTVNFDVKYANMKVNILNKKKKRNNFLSSIANLFIRNDSDKNKDGFIEKNGQVTRDKTKSVFNFLWLNMKEGLKLVFVGDGII</sequence>
<dbReference type="KEGG" id="fop:FNB79_15630"/>
<accession>A0A516GUZ4</accession>
<evidence type="ECO:0000313" key="1">
    <source>
        <dbReference type="EMBL" id="QDO95341.1"/>
    </source>
</evidence>
<name>A0A516GUZ4_9FLAO</name>
<reference evidence="1 2" key="1">
    <citation type="submission" date="2019-07" db="EMBL/GenBank/DDBJ databases">
        <title>Genome sequencing for Formosa sp. PS13.</title>
        <authorList>
            <person name="Park S.-J."/>
        </authorList>
    </citation>
    <scope>NUCLEOTIDE SEQUENCE [LARGE SCALE GENOMIC DNA]</scope>
    <source>
        <strain evidence="1 2">PS13</strain>
    </source>
</reference>
<dbReference type="AlphaFoldDB" id="A0A516GUZ4"/>
<gene>
    <name evidence="1" type="ORF">FNB79_15630</name>
</gene>